<evidence type="ECO:0000313" key="4">
    <source>
        <dbReference type="Proteomes" id="UP000295719"/>
    </source>
</evidence>
<feature type="signal peptide" evidence="2">
    <location>
        <begin position="1"/>
        <end position="18"/>
    </location>
</feature>
<proteinExistence type="predicted"/>
<evidence type="ECO:0000256" key="1">
    <source>
        <dbReference type="SAM" id="MobiDB-lite"/>
    </source>
</evidence>
<dbReference type="AlphaFoldDB" id="A0A4R3YZF6"/>
<dbReference type="Pfam" id="PF13987">
    <property type="entry name" value="YedD"/>
    <property type="match status" value="1"/>
</dbReference>
<accession>A0A4R3YZF6</accession>
<keyword evidence="2" id="KW-0732">Signal</keyword>
<dbReference type="InterPro" id="IPR038624">
    <property type="entry name" value="YedD-like_sf"/>
</dbReference>
<evidence type="ECO:0000313" key="3">
    <source>
        <dbReference type="EMBL" id="TCV97952.1"/>
    </source>
</evidence>
<gene>
    <name evidence="3" type="ORF">EDC52_10327</name>
</gene>
<dbReference type="InterPro" id="IPR025596">
    <property type="entry name" value="YedD"/>
</dbReference>
<reference evidence="3 4" key="1">
    <citation type="submission" date="2019-03" db="EMBL/GenBank/DDBJ databases">
        <title>Genomic Encyclopedia of Type Strains, Phase IV (KMG-IV): sequencing the most valuable type-strain genomes for metagenomic binning, comparative biology and taxonomic classification.</title>
        <authorList>
            <person name="Goeker M."/>
        </authorList>
    </citation>
    <scope>NUCLEOTIDE SEQUENCE [LARGE SCALE GENOMIC DNA]</scope>
    <source>
        <strain evidence="3 4">DSM 19580</strain>
    </source>
</reference>
<comment type="caution">
    <text evidence="3">The sequence shown here is derived from an EMBL/GenBank/DDBJ whole genome shotgun (WGS) entry which is preliminary data.</text>
</comment>
<protein>
    <submittedName>
        <fullName evidence="3">YedD-like protein</fullName>
    </submittedName>
</protein>
<dbReference type="PROSITE" id="PS51257">
    <property type="entry name" value="PROKAR_LIPOPROTEIN"/>
    <property type="match status" value="1"/>
</dbReference>
<feature type="chain" id="PRO_5020644996" evidence="2">
    <location>
        <begin position="19"/>
        <end position="159"/>
    </location>
</feature>
<dbReference type="Proteomes" id="UP000295719">
    <property type="component" value="Unassembled WGS sequence"/>
</dbReference>
<dbReference type="OrthoDB" id="6518935at2"/>
<evidence type="ECO:0000256" key="2">
    <source>
        <dbReference type="SAM" id="SignalP"/>
    </source>
</evidence>
<name>A0A4R3YZF6_9GAMM</name>
<sequence length="159" mass="17109">MKKIFVALLLATSVSGCAGAPEYAEVITTPAPQGVAGVWQSAGPQKALVSPDAMASFLVSPQGKTVDCRQWERTIANPGKLIIWKGELYNINAKNELFPISITQGTMHYGNLNLVKVKEATEECSVQANPVQAVNPKPQSAHLTERHTHKKGIGMSDKD</sequence>
<feature type="region of interest" description="Disordered" evidence="1">
    <location>
        <begin position="134"/>
        <end position="159"/>
    </location>
</feature>
<keyword evidence="4" id="KW-1185">Reference proteome</keyword>
<dbReference type="Gene3D" id="2.40.128.500">
    <property type="entry name" value="YedD-like protein"/>
    <property type="match status" value="1"/>
</dbReference>
<organism evidence="3 4">
    <name type="scientific">Biostraticola tofi</name>
    <dbReference type="NCBI Taxonomy" id="466109"/>
    <lineage>
        <taxon>Bacteria</taxon>
        <taxon>Pseudomonadati</taxon>
        <taxon>Pseudomonadota</taxon>
        <taxon>Gammaproteobacteria</taxon>
        <taxon>Enterobacterales</taxon>
        <taxon>Bruguierivoracaceae</taxon>
        <taxon>Biostraticola</taxon>
    </lineage>
</organism>
<dbReference type="RefSeq" id="WP_131864726.1">
    <property type="nucleotide sequence ID" value="NZ_SMCR01000003.1"/>
</dbReference>
<dbReference type="EMBL" id="SMCR01000003">
    <property type="protein sequence ID" value="TCV97952.1"/>
    <property type="molecule type" value="Genomic_DNA"/>
</dbReference>